<dbReference type="PANTHER" id="PTHR24406">
    <property type="entry name" value="TRANSCRIPTIONAL REPRESSOR CTCFL-RELATED"/>
    <property type="match status" value="1"/>
</dbReference>
<comment type="subcellular location">
    <subcellularLocation>
        <location evidence="1">Nucleus</location>
    </subcellularLocation>
</comment>
<dbReference type="OrthoDB" id="6365676at2759"/>
<dbReference type="Proteomes" id="UP000799437">
    <property type="component" value="Unassembled WGS sequence"/>
</dbReference>
<accession>A0A6A6WI30</accession>
<name>A0A6A6WI30_9PEZI</name>
<feature type="compositionally biased region" description="Polar residues" evidence="8">
    <location>
        <begin position="17"/>
        <end position="32"/>
    </location>
</feature>
<feature type="compositionally biased region" description="Low complexity" evidence="8">
    <location>
        <begin position="33"/>
        <end position="44"/>
    </location>
</feature>
<keyword evidence="11" id="KW-1185">Reference proteome</keyword>
<proteinExistence type="predicted"/>
<keyword evidence="3" id="KW-0677">Repeat</keyword>
<dbReference type="FunFam" id="3.30.160.60:FF:002343">
    <property type="entry name" value="Zinc finger protein 33A"/>
    <property type="match status" value="1"/>
</dbReference>
<dbReference type="GO" id="GO:0008270">
    <property type="term" value="F:zinc ion binding"/>
    <property type="evidence" value="ECO:0007669"/>
    <property type="project" value="UniProtKB-KW"/>
</dbReference>
<feature type="domain" description="C2H2-type" evidence="9">
    <location>
        <begin position="168"/>
        <end position="200"/>
    </location>
</feature>
<feature type="region of interest" description="Disordered" evidence="8">
    <location>
        <begin position="58"/>
        <end position="101"/>
    </location>
</feature>
<evidence type="ECO:0000313" key="10">
    <source>
        <dbReference type="EMBL" id="KAF2761700.1"/>
    </source>
</evidence>
<keyword evidence="5" id="KW-0862">Zinc</keyword>
<dbReference type="SUPFAM" id="SSF57667">
    <property type="entry name" value="beta-beta-alpha zinc fingers"/>
    <property type="match status" value="1"/>
</dbReference>
<dbReference type="AlphaFoldDB" id="A0A6A6WI30"/>
<dbReference type="SMART" id="SM00355">
    <property type="entry name" value="ZnF_C2H2"/>
    <property type="match status" value="2"/>
</dbReference>
<feature type="region of interest" description="Disordered" evidence="8">
    <location>
        <begin position="216"/>
        <end position="259"/>
    </location>
</feature>
<dbReference type="GO" id="GO:0005634">
    <property type="term" value="C:nucleus"/>
    <property type="evidence" value="ECO:0007669"/>
    <property type="project" value="UniProtKB-SubCell"/>
</dbReference>
<feature type="region of interest" description="Disordered" evidence="8">
    <location>
        <begin position="146"/>
        <end position="167"/>
    </location>
</feature>
<evidence type="ECO:0000256" key="7">
    <source>
        <dbReference type="PROSITE-ProRule" id="PRU00042"/>
    </source>
</evidence>
<evidence type="ECO:0000256" key="8">
    <source>
        <dbReference type="SAM" id="MobiDB-lite"/>
    </source>
</evidence>
<organism evidence="10 11">
    <name type="scientific">Pseudovirgaria hyperparasitica</name>
    <dbReference type="NCBI Taxonomy" id="470096"/>
    <lineage>
        <taxon>Eukaryota</taxon>
        <taxon>Fungi</taxon>
        <taxon>Dikarya</taxon>
        <taxon>Ascomycota</taxon>
        <taxon>Pezizomycotina</taxon>
        <taxon>Dothideomycetes</taxon>
        <taxon>Dothideomycetes incertae sedis</taxon>
        <taxon>Acrospermales</taxon>
        <taxon>Acrospermaceae</taxon>
        <taxon>Pseudovirgaria</taxon>
    </lineage>
</organism>
<evidence type="ECO:0000256" key="4">
    <source>
        <dbReference type="ARBA" id="ARBA00022771"/>
    </source>
</evidence>
<evidence type="ECO:0000256" key="6">
    <source>
        <dbReference type="ARBA" id="ARBA00023242"/>
    </source>
</evidence>
<dbReference type="EMBL" id="ML996566">
    <property type="protein sequence ID" value="KAF2761700.1"/>
    <property type="molecule type" value="Genomic_DNA"/>
</dbReference>
<dbReference type="PROSITE" id="PS00028">
    <property type="entry name" value="ZINC_FINGER_C2H2_1"/>
    <property type="match status" value="1"/>
</dbReference>
<dbReference type="InterPro" id="IPR036236">
    <property type="entry name" value="Znf_C2H2_sf"/>
</dbReference>
<evidence type="ECO:0000256" key="3">
    <source>
        <dbReference type="ARBA" id="ARBA00022737"/>
    </source>
</evidence>
<protein>
    <recommendedName>
        <fullName evidence="9">C2H2-type domain-containing protein</fullName>
    </recommendedName>
</protein>
<evidence type="ECO:0000256" key="1">
    <source>
        <dbReference type="ARBA" id="ARBA00004123"/>
    </source>
</evidence>
<feature type="domain" description="C2H2-type" evidence="9">
    <location>
        <begin position="201"/>
        <end position="228"/>
    </location>
</feature>
<dbReference type="PROSITE" id="PS50157">
    <property type="entry name" value="ZINC_FINGER_C2H2_2"/>
    <property type="match status" value="2"/>
</dbReference>
<feature type="region of interest" description="Disordered" evidence="8">
    <location>
        <begin position="1"/>
        <end position="44"/>
    </location>
</feature>
<feature type="compositionally biased region" description="Basic residues" evidence="8">
    <location>
        <begin position="241"/>
        <end position="252"/>
    </location>
</feature>
<dbReference type="Gene3D" id="3.30.160.60">
    <property type="entry name" value="Classic Zinc Finger"/>
    <property type="match status" value="1"/>
</dbReference>
<dbReference type="GeneID" id="54480651"/>
<keyword evidence="4 7" id="KW-0863">Zinc-finger</keyword>
<dbReference type="Pfam" id="PF00096">
    <property type="entry name" value="zf-C2H2"/>
    <property type="match status" value="1"/>
</dbReference>
<evidence type="ECO:0000259" key="9">
    <source>
        <dbReference type="PROSITE" id="PS50157"/>
    </source>
</evidence>
<dbReference type="InterPro" id="IPR050888">
    <property type="entry name" value="ZnF_C2H2-type_TF"/>
</dbReference>
<feature type="compositionally biased region" description="Polar residues" evidence="8">
    <location>
        <begin position="63"/>
        <end position="92"/>
    </location>
</feature>
<gene>
    <name evidence="10" type="ORF">EJ05DRAFT_182500</name>
</gene>
<evidence type="ECO:0000256" key="5">
    <source>
        <dbReference type="ARBA" id="ARBA00022833"/>
    </source>
</evidence>
<evidence type="ECO:0000313" key="11">
    <source>
        <dbReference type="Proteomes" id="UP000799437"/>
    </source>
</evidence>
<reference evidence="10" key="1">
    <citation type="journal article" date="2020" name="Stud. Mycol.">
        <title>101 Dothideomycetes genomes: a test case for predicting lifestyles and emergence of pathogens.</title>
        <authorList>
            <person name="Haridas S."/>
            <person name="Albert R."/>
            <person name="Binder M."/>
            <person name="Bloem J."/>
            <person name="Labutti K."/>
            <person name="Salamov A."/>
            <person name="Andreopoulos B."/>
            <person name="Baker S."/>
            <person name="Barry K."/>
            <person name="Bills G."/>
            <person name="Bluhm B."/>
            <person name="Cannon C."/>
            <person name="Castanera R."/>
            <person name="Culley D."/>
            <person name="Daum C."/>
            <person name="Ezra D."/>
            <person name="Gonzalez J."/>
            <person name="Henrissat B."/>
            <person name="Kuo A."/>
            <person name="Liang C."/>
            <person name="Lipzen A."/>
            <person name="Lutzoni F."/>
            <person name="Magnuson J."/>
            <person name="Mondo S."/>
            <person name="Nolan M."/>
            <person name="Ohm R."/>
            <person name="Pangilinan J."/>
            <person name="Park H.-J."/>
            <person name="Ramirez L."/>
            <person name="Alfaro M."/>
            <person name="Sun H."/>
            <person name="Tritt A."/>
            <person name="Yoshinaga Y."/>
            <person name="Zwiers L.-H."/>
            <person name="Turgeon B."/>
            <person name="Goodwin S."/>
            <person name="Spatafora J."/>
            <person name="Crous P."/>
            <person name="Grigoriev I."/>
        </authorList>
    </citation>
    <scope>NUCLEOTIDE SEQUENCE</scope>
    <source>
        <strain evidence="10">CBS 121739</strain>
    </source>
</reference>
<dbReference type="RefSeq" id="XP_033604151.1">
    <property type="nucleotide sequence ID" value="XM_033739597.1"/>
</dbReference>
<evidence type="ECO:0000256" key="2">
    <source>
        <dbReference type="ARBA" id="ARBA00022723"/>
    </source>
</evidence>
<dbReference type="InterPro" id="IPR013087">
    <property type="entry name" value="Znf_C2H2_type"/>
</dbReference>
<keyword evidence="2" id="KW-0479">Metal-binding</keyword>
<sequence length="337" mass="37143">MDAKDSNGRRISLLNADDTTLPNRQSFANTRHSSYSSQGSAQSYQQYTLSSSSVTRLSSFQSGYSSPCSSPQTPSLVRSRSSDSTADMQTPSPITPEFGYLDSLNAHPQAYSDSTAYFNKDLPQYIPQQPPTLSQTYMQSTPAQPAYYAQPPAENKSAPAQKSKKNQYPCPVAKQYNCSDHFTTSGHAARHAKKHTGKKDAMCPECNKAFTRKDNMEQHRRTHLNGRSTTKGTAVEDRSRKVVKQQNMKRPKPAPLQAAQPVQQVVVDPALPQLPISPTANFPMASQVHMDPYQQHYMPSHTYPDPSQCAINPMSMSTSFGLDTLAAAAAIDKRDSE</sequence>
<keyword evidence="6" id="KW-0539">Nucleus</keyword>